<feature type="binding site" evidence="5">
    <location>
        <begin position="78"/>
        <end position="79"/>
    </location>
    <ligand>
        <name>substrate</name>
    </ligand>
</feature>
<dbReference type="EMBL" id="CP006604">
    <property type="protein sequence ID" value="AHA28166.1"/>
    <property type="molecule type" value="Genomic_DNA"/>
</dbReference>
<dbReference type="InterPro" id="IPR004391">
    <property type="entry name" value="Glu_race"/>
</dbReference>
<dbReference type="PATRIC" id="fig|1261131.3.peg.796"/>
<dbReference type="PANTHER" id="PTHR21198">
    <property type="entry name" value="GLUTAMATE RACEMASE"/>
    <property type="match status" value="1"/>
</dbReference>
<evidence type="ECO:0000256" key="3">
    <source>
        <dbReference type="ARBA" id="ARBA00023235"/>
    </source>
</evidence>
<evidence type="ECO:0000256" key="4">
    <source>
        <dbReference type="ARBA" id="ARBA00023316"/>
    </source>
</evidence>
<dbReference type="EC" id="5.1.1.3" evidence="5 6"/>
<feature type="binding site" evidence="5">
    <location>
        <begin position="45"/>
        <end position="46"/>
    </location>
    <ligand>
        <name>substrate</name>
    </ligand>
</feature>
<evidence type="ECO:0000256" key="6">
    <source>
        <dbReference type="NCBIfam" id="TIGR00067"/>
    </source>
</evidence>
<proteinExistence type="inferred from homology"/>
<keyword evidence="4 5" id="KW-0961">Cell wall biogenesis/degradation</keyword>
<dbReference type="GO" id="GO:0008881">
    <property type="term" value="F:glutamate racemase activity"/>
    <property type="evidence" value="ECO:0007669"/>
    <property type="project" value="UniProtKB-UniRule"/>
</dbReference>
<protein>
    <recommendedName>
        <fullName evidence="5 6">Glutamate racemase</fullName>
        <ecNumber evidence="5 6">5.1.1.3</ecNumber>
    </recommendedName>
</protein>
<evidence type="ECO:0000256" key="2">
    <source>
        <dbReference type="ARBA" id="ARBA00022984"/>
    </source>
</evidence>
<dbReference type="HOGENOM" id="CLU_052344_2_0_5"/>
<evidence type="ECO:0000256" key="5">
    <source>
        <dbReference type="HAMAP-Rule" id="MF_00258"/>
    </source>
</evidence>
<feature type="binding site" evidence="5">
    <location>
        <begin position="194"/>
        <end position="195"/>
    </location>
    <ligand>
        <name>substrate</name>
    </ligand>
</feature>
<dbReference type="UniPathway" id="UPA00219"/>
<dbReference type="eggNOG" id="COG0796">
    <property type="taxonomic scope" value="Bacteria"/>
</dbReference>
<dbReference type="PROSITE" id="PS00924">
    <property type="entry name" value="ASP_GLU_RACEMASE_2"/>
    <property type="match status" value="1"/>
</dbReference>
<evidence type="ECO:0000256" key="1">
    <source>
        <dbReference type="ARBA" id="ARBA00022960"/>
    </source>
</evidence>
<dbReference type="Proteomes" id="UP000017862">
    <property type="component" value="Chromosome"/>
</dbReference>
<dbReference type="RefSeq" id="WP_007557408.1">
    <property type="nucleotide sequence ID" value="NC_022793.1"/>
</dbReference>
<evidence type="ECO:0000313" key="7">
    <source>
        <dbReference type="EMBL" id="AHA28166.1"/>
    </source>
</evidence>
<dbReference type="PANTHER" id="PTHR21198:SF2">
    <property type="entry name" value="GLUTAMATE RACEMASE"/>
    <property type="match status" value="1"/>
</dbReference>
<keyword evidence="3 5" id="KW-0413">Isomerase</keyword>
<gene>
    <name evidence="5 7" type="primary">murI</name>
    <name evidence="7" type="ORF">lam_827</name>
</gene>
<dbReference type="HAMAP" id="MF_00258">
    <property type="entry name" value="Glu_racemase"/>
    <property type="match status" value="1"/>
</dbReference>
<keyword evidence="1 5" id="KW-0133">Cell shape</keyword>
<comment type="catalytic activity">
    <reaction evidence="5">
        <text>L-glutamate = D-glutamate</text>
        <dbReference type="Rhea" id="RHEA:12813"/>
        <dbReference type="ChEBI" id="CHEBI:29985"/>
        <dbReference type="ChEBI" id="CHEBI:29986"/>
        <dbReference type="EC" id="5.1.1.3"/>
    </reaction>
</comment>
<feature type="active site" description="Proton donor/acceptor" evidence="5">
    <location>
        <position position="193"/>
    </location>
</feature>
<dbReference type="SUPFAM" id="SSF53681">
    <property type="entry name" value="Aspartate/glutamate racemase"/>
    <property type="match status" value="2"/>
</dbReference>
<reference evidence="7 8" key="1">
    <citation type="journal article" date="2014" name="Mol. Plant Microbe Interact.">
        <title>The complete genome sequence of Candidatus Liberibacter americanus, associated with citrus Huanglongbing.</title>
        <authorList>
            <person name="Wulff N.A."/>
            <person name="Zhang S."/>
            <person name="Setubal J.C."/>
            <person name="Almeida N.F."/>
            <person name="Martins E.C."/>
            <person name="Harakava R."/>
            <person name="Kumar D."/>
            <person name="Rangel L.T."/>
            <person name="Foissac X."/>
            <person name="Bove J."/>
            <person name="Gabriel D.W."/>
        </authorList>
    </citation>
    <scope>NUCLEOTIDE SEQUENCE [LARGE SCALE GENOMIC DNA]</scope>
    <source>
        <strain evidence="7 8">Sao Paulo</strain>
    </source>
</reference>
<dbReference type="InterPro" id="IPR033134">
    <property type="entry name" value="Asp/Glu_racemase_AS_2"/>
</dbReference>
<dbReference type="STRING" id="1261131.lam_827"/>
<comment type="function">
    <text evidence="5">Provides the (R)-glutamate required for cell wall biosynthesis.</text>
</comment>
<dbReference type="GO" id="GO:0008360">
    <property type="term" value="P:regulation of cell shape"/>
    <property type="evidence" value="ECO:0007669"/>
    <property type="project" value="UniProtKB-KW"/>
</dbReference>
<comment type="pathway">
    <text evidence="5">Cell wall biogenesis; peptidoglycan biosynthesis.</text>
</comment>
<feature type="binding site" evidence="5">
    <location>
        <begin position="13"/>
        <end position="14"/>
    </location>
    <ligand>
        <name>substrate</name>
    </ligand>
</feature>
<feature type="active site" description="Proton donor/acceptor" evidence="5">
    <location>
        <position position="77"/>
    </location>
</feature>
<keyword evidence="2 5" id="KW-0573">Peptidoglycan synthesis</keyword>
<dbReference type="InterPro" id="IPR001920">
    <property type="entry name" value="Asp/Glu_race"/>
</dbReference>
<comment type="similarity">
    <text evidence="5">Belongs to the aspartate/glutamate racemases family.</text>
</comment>
<accession>U6B8H5</accession>
<dbReference type="Gene3D" id="3.40.50.1860">
    <property type="match status" value="2"/>
</dbReference>
<dbReference type="AlphaFoldDB" id="U6B8H5"/>
<name>U6B8H5_9HYPH</name>
<dbReference type="KEGG" id="lar:lam_827"/>
<dbReference type="GO" id="GO:0009252">
    <property type="term" value="P:peptidoglycan biosynthetic process"/>
    <property type="evidence" value="ECO:0007669"/>
    <property type="project" value="UniProtKB-UniRule"/>
</dbReference>
<organism evidence="7 8">
    <name type="scientific">Candidatus Liberibacter americanus str. Sao Paulo</name>
    <dbReference type="NCBI Taxonomy" id="1261131"/>
    <lineage>
        <taxon>Bacteria</taxon>
        <taxon>Pseudomonadati</taxon>
        <taxon>Pseudomonadota</taxon>
        <taxon>Alphaproteobacteria</taxon>
        <taxon>Hyphomicrobiales</taxon>
        <taxon>Rhizobiaceae</taxon>
        <taxon>Liberibacter</taxon>
    </lineage>
</organism>
<dbReference type="GO" id="GO:0071555">
    <property type="term" value="P:cell wall organization"/>
    <property type="evidence" value="ECO:0007669"/>
    <property type="project" value="UniProtKB-KW"/>
</dbReference>
<keyword evidence="8" id="KW-1185">Reference proteome</keyword>
<evidence type="ECO:0000313" key="8">
    <source>
        <dbReference type="Proteomes" id="UP000017862"/>
    </source>
</evidence>
<dbReference type="NCBIfam" id="TIGR00067">
    <property type="entry name" value="glut_race"/>
    <property type="match status" value="1"/>
</dbReference>
<sequence>MLIKKKNNIIIFDSGVGGLSVLQKVRFLIPEYNFIYVADDVGFPYGNWEDASLKNRIISIFSDILDRYNPTLSIIACNTAFTLAKDELRSIFPHMTFIGAVPAIKQAMNYTSTGLISILSTPATLRRVYNSDVINSSSSSHCDIKFVISSKLASIVEEYACGKMICEEEVKSEINDCFVIKDNRRTDIVVLACTHYPFMICLFRRLAPWPVDWIDTADSIARHARSLCPKIDNYQIGSFNDLAVFISGKPDINMRRLVQGFGLKS</sequence>